<evidence type="ECO:0000313" key="1">
    <source>
        <dbReference type="EMBL" id="SIR78913.1"/>
    </source>
</evidence>
<gene>
    <name evidence="1" type="ORF">SAMN02745664_10286</name>
</gene>
<dbReference type="EMBL" id="FTNU01000002">
    <property type="protein sequence ID" value="SIR78913.1"/>
    <property type="molecule type" value="Genomic_DNA"/>
</dbReference>
<keyword evidence="2" id="KW-1185">Reference proteome</keyword>
<protein>
    <submittedName>
        <fullName evidence="1">Uncharacterized protein</fullName>
    </submittedName>
</protein>
<proteinExistence type="predicted"/>
<organism evidence="1 2">
    <name type="scientific">Moraxella cuniculi DSM 21768</name>
    <dbReference type="NCBI Taxonomy" id="1122245"/>
    <lineage>
        <taxon>Bacteria</taxon>
        <taxon>Pseudomonadati</taxon>
        <taxon>Pseudomonadota</taxon>
        <taxon>Gammaproteobacteria</taxon>
        <taxon>Moraxellales</taxon>
        <taxon>Moraxellaceae</taxon>
        <taxon>Moraxella</taxon>
    </lineage>
</organism>
<accession>A0A1N7DSP4</accession>
<reference evidence="2" key="1">
    <citation type="submission" date="2017-01" db="EMBL/GenBank/DDBJ databases">
        <authorList>
            <person name="Varghese N."/>
            <person name="Submissions S."/>
        </authorList>
    </citation>
    <scope>NUCLEOTIDE SEQUENCE [LARGE SCALE GENOMIC DNA]</scope>
    <source>
        <strain evidence="2">DSM 21768</strain>
    </source>
</reference>
<dbReference type="Proteomes" id="UP000187495">
    <property type="component" value="Unassembled WGS sequence"/>
</dbReference>
<evidence type="ECO:0000313" key="2">
    <source>
        <dbReference type="Proteomes" id="UP000187495"/>
    </source>
</evidence>
<dbReference type="AlphaFoldDB" id="A0A1N7DSP4"/>
<sequence length="38" mass="4217">MPTAIIVESNTSGNAYHVIKAAQKLGVFCHFLTRQRTL</sequence>
<name>A0A1N7DSP4_9GAMM</name>